<evidence type="ECO:0000313" key="2">
    <source>
        <dbReference type="Proteomes" id="UP000191933"/>
    </source>
</evidence>
<accession>A0A9W5F7Q0</accession>
<organism evidence="1 2">
    <name type="scientific">Agrobacterium genomosp. 2 str. CFBP 5494</name>
    <dbReference type="NCBI Taxonomy" id="1183436"/>
    <lineage>
        <taxon>Bacteria</taxon>
        <taxon>Pseudomonadati</taxon>
        <taxon>Pseudomonadota</taxon>
        <taxon>Alphaproteobacteria</taxon>
        <taxon>Hyphomicrobiales</taxon>
        <taxon>Rhizobiaceae</taxon>
        <taxon>Rhizobium/Agrobacterium group</taxon>
        <taxon>Agrobacterium</taxon>
        <taxon>Agrobacterium tumefaciens complex</taxon>
    </lineage>
</organism>
<keyword evidence="2" id="KW-1185">Reference proteome</keyword>
<dbReference type="AlphaFoldDB" id="A0A9W5F7Q0"/>
<sequence>MSARPRRGDRAMSRELNDFFSLHLRDRQLAVDALSDELDLRAFLKLRKQRIVRDLEDHGHRRHFKRLQLLMDQRDLLRLCVDLLDGTIREFLRERAGCGGKGDRGGDTNLDNGFHL</sequence>
<dbReference type="EMBL" id="FBVY01000042">
    <property type="protein sequence ID" value="CUX02146.1"/>
    <property type="molecule type" value="Genomic_DNA"/>
</dbReference>
<name>A0A9W5F7Q0_9HYPH</name>
<evidence type="ECO:0000313" key="1">
    <source>
        <dbReference type="EMBL" id="CUX02146.1"/>
    </source>
</evidence>
<protein>
    <submittedName>
        <fullName evidence="1">Uncharacterized protein</fullName>
    </submittedName>
</protein>
<proteinExistence type="predicted"/>
<comment type="caution">
    <text evidence="1">The sequence shown here is derived from an EMBL/GenBank/DDBJ whole genome shotgun (WGS) entry which is preliminary data.</text>
</comment>
<gene>
    <name evidence="1" type="ORF">AGR2A_pa40091</name>
</gene>
<dbReference type="Proteomes" id="UP000191933">
    <property type="component" value="Unassembled WGS sequence"/>
</dbReference>
<reference evidence="1 2" key="1">
    <citation type="submission" date="2016-01" db="EMBL/GenBank/DDBJ databases">
        <authorList>
            <person name="Regsiter A."/>
            <person name="william w."/>
        </authorList>
    </citation>
    <scope>NUCLEOTIDE SEQUENCE [LARGE SCALE GENOMIC DNA]</scope>
    <source>
        <strain evidence="1 2">CFBP 5494</strain>
    </source>
</reference>